<gene>
    <name evidence="1" type="ORF">H5J25_06100</name>
</gene>
<reference evidence="2" key="1">
    <citation type="submission" date="2020-09" db="EMBL/GenBank/DDBJ databases">
        <title>Sphingomonas sp., a new species isolated from pork steak.</title>
        <authorList>
            <person name="Heidler von Heilborn D."/>
        </authorList>
    </citation>
    <scope>NUCLEOTIDE SEQUENCE [LARGE SCALE GENOMIC DNA]</scope>
</reference>
<dbReference type="AlphaFoldDB" id="A0A974NWL3"/>
<dbReference type="RefSeq" id="WP_202095177.1">
    <property type="nucleotide sequence ID" value="NZ_CP061035.1"/>
</dbReference>
<proteinExistence type="predicted"/>
<evidence type="ECO:0000313" key="1">
    <source>
        <dbReference type="EMBL" id="QQV78255.1"/>
    </source>
</evidence>
<protein>
    <recommendedName>
        <fullName evidence="3">STAS/SEC14 domain-containing protein</fullName>
    </recommendedName>
</protein>
<sequence length="144" mass="15740">MHSIVNNVKLGFIEVTVEGLWTEHHFEQFAADLRAAIVAFPDIGCPPMTLYNYTGASIQTQSIVARMQALAHHPAMIDRRVAMYTEGCLARQQAKRVAGNRTNMRVFDSRECALAFLAEGFNPAMPDIAHHAGAATQVVQSATG</sequence>
<evidence type="ECO:0008006" key="3">
    <source>
        <dbReference type="Google" id="ProtNLM"/>
    </source>
</evidence>
<keyword evidence="2" id="KW-1185">Reference proteome</keyword>
<organism evidence="1 2">
    <name type="scientific">Sphingomonas aliaeris</name>
    <dbReference type="NCBI Taxonomy" id="2759526"/>
    <lineage>
        <taxon>Bacteria</taxon>
        <taxon>Pseudomonadati</taxon>
        <taxon>Pseudomonadota</taxon>
        <taxon>Alphaproteobacteria</taxon>
        <taxon>Sphingomonadales</taxon>
        <taxon>Sphingomonadaceae</taxon>
        <taxon>Sphingomonas</taxon>
    </lineage>
</organism>
<evidence type="ECO:0000313" key="2">
    <source>
        <dbReference type="Proteomes" id="UP000595894"/>
    </source>
</evidence>
<dbReference type="EMBL" id="CP061035">
    <property type="protein sequence ID" value="QQV78255.1"/>
    <property type="molecule type" value="Genomic_DNA"/>
</dbReference>
<name>A0A974NWL3_9SPHN</name>
<dbReference type="Proteomes" id="UP000595894">
    <property type="component" value="Chromosome"/>
</dbReference>
<accession>A0A974NWL3</accession>
<dbReference type="KEGG" id="sari:H5J25_06100"/>